<accession>H7EGZ0</accession>
<dbReference type="Proteomes" id="UP000003571">
    <property type="component" value="Unassembled WGS sequence"/>
</dbReference>
<evidence type="ECO:0000313" key="2">
    <source>
        <dbReference type="Proteomes" id="UP000003571"/>
    </source>
</evidence>
<sequence length="244" mass="26777">MKKTTAAAAALLLALLVAGCKEKESKVVQETVTTEPEREVETVPVIEEPTKVIGTADGIMIYGGWGFCTEKEGKMVAAEWSSVGDSVQIVTEDGAPVEKMATQKYANGTEESFTFVKVDVDGKDYWTRTTFVSRTGRTGVILEDGYLFSAPDMATMTQSKVKTGQLVVTYDATDDFAAIVTYSKSSPYGKDLYILKNMISIDDFTIDSMITQARLKEYAEKTNPAEQLKDVVRNEILELVGSER</sequence>
<protein>
    <recommendedName>
        <fullName evidence="3">Lipoprotein</fullName>
    </recommendedName>
</protein>
<name>H7EGZ0_9SPIR</name>
<dbReference type="AlphaFoldDB" id="H7EGZ0"/>
<evidence type="ECO:0008006" key="3">
    <source>
        <dbReference type="Google" id="ProtNLM"/>
    </source>
</evidence>
<proteinExistence type="predicted"/>
<dbReference type="OrthoDB" id="359367at2"/>
<gene>
    <name evidence="1" type="ORF">TresaDRAFT_2764</name>
</gene>
<dbReference type="PATRIC" id="fig|907348.3.peg.45"/>
<evidence type="ECO:0000313" key="1">
    <source>
        <dbReference type="EMBL" id="EIC03148.1"/>
    </source>
</evidence>
<dbReference type="STRING" id="907348.TresaDRAFT_2764"/>
<keyword evidence="2" id="KW-1185">Reference proteome</keyword>
<comment type="caution">
    <text evidence="1">The sequence shown here is derived from an EMBL/GenBank/DDBJ whole genome shotgun (WGS) entry which is preliminary data.</text>
</comment>
<dbReference type="PROSITE" id="PS51257">
    <property type="entry name" value="PROKAR_LIPOPROTEIN"/>
    <property type="match status" value="1"/>
</dbReference>
<dbReference type="EMBL" id="AGRW01000020">
    <property type="protein sequence ID" value="EIC03148.1"/>
    <property type="molecule type" value="Genomic_DNA"/>
</dbReference>
<reference evidence="1 2" key="1">
    <citation type="submission" date="2011-09" db="EMBL/GenBank/DDBJ databases">
        <title>The draft genome of Treponema saccharophilum DSM 2985.</title>
        <authorList>
            <consortium name="US DOE Joint Genome Institute (JGI-PGF)"/>
            <person name="Lucas S."/>
            <person name="Copeland A."/>
            <person name="Lapidus A."/>
            <person name="Glavina del Rio T."/>
            <person name="Dalin E."/>
            <person name="Tice H."/>
            <person name="Bruce D."/>
            <person name="Goodwin L."/>
            <person name="Pitluck S."/>
            <person name="Peters L."/>
            <person name="Kyrpides N."/>
            <person name="Mavromatis K."/>
            <person name="Ivanova N."/>
            <person name="Markowitz V."/>
            <person name="Cheng J.-F."/>
            <person name="Hugenholtz P."/>
            <person name="Woyke T."/>
            <person name="Wu D."/>
            <person name="Gronow S."/>
            <person name="Wellnitz S."/>
            <person name="Brambilla E."/>
            <person name="Klenk H.-P."/>
            <person name="Eisen J.A."/>
        </authorList>
    </citation>
    <scope>NUCLEOTIDE SEQUENCE [LARGE SCALE GENOMIC DNA]</scope>
    <source>
        <strain evidence="1 2">DSM 2985</strain>
    </source>
</reference>
<dbReference type="RefSeq" id="WP_002701725.1">
    <property type="nucleotide sequence ID" value="NZ_AGRW01000020.1"/>
</dbReference>
<organism evidence="1 2">
    <name type="scientific">Treponema saccharophilum DSM 2985</name>
    <dbReference type="NCBI Taxonomy" id="907348"/>
    <lineage>
        <taxon>Bacteria</taxon>
        <taxon>Pseudomonadati</taxon>
        <taxon>Spirochaetota</taxon>
        <taxon>Spirochaetia</taxon>
        <taxon>Spirochaetales</taxon>
        <taxon>Treponemataceae</taxon>
        <taxon>Treponema</taxon>
    </lineage>
</organism>